<gene>
    <name evidence="1" type="ORF">GON26_01395</name>
</gene>
<accession>A0A6I4NP71</accession>
<sequence>MKNTYDLLDKFRNKAGAWQSQQQAERLKIDLKQVLSDSEYNELCIAHGHYQLGEGTNELYSVCKELMSKHQNNKANT</sequence>
<dbReference type="AlphaFoldDB" id="A0A6I4NP71"/>
<reference evidence="1 2" key="1">
    <citation type="submission" date="2019-12" db="EMBL/GenBank/DDBJ databases">
        <authorList>
            <person name="Kim Y.S."/>
        </authorList>
    </citation>
    <scope>NUCLEOTIDE SEQUENCE [LARGE SCALE GENOMIC DNA]</scope>
    <source>
        <strain evidence="1 2">GA093</strain>
    </source>
</reference>
<evidence type="ECO:0000313" key="2">
    <source>
        <dbReference type="Proteomes" id="UP000471501"/>
    </source>
</evidence>
<protein>
    <submittedName>
        <fullName evidence="1">Uncharacterized protein</fullName>
    </submittedName>
</protein>
<dbReference type="EMBL" id="WSTB01000001">
    <property type="protein sequence ID" value="MWB93004.1"/>
    <property type="molecule type" value="Genomic_DNA"/>
</dbReference>
<evidence type="ECO:0000313" key="1">
    <source>
        <dbReference type="EMBL" id="MWB93004.1"/>
    </source>
</evidence>
<proteinExistence type="predicted"/>
<keyword evidence="2" id="KW-1185">Reference proteome</keyword>
<name>A0A6I4NP71_9FLAO</name>
<comment type="caution">
    <text evidence="1">The sequence shown here is derived from an EMBL/GenBank/DDBJ whole genome shotgun (WGS) entry which is preliminary data.</text>
</comment>
<dbReference type="Proteomes" id="UP000471501">
    <property type="component" value="Unassembled WGS sequence"/>
</dbReference>
<dbReference type="RefSeq" id="WP_160372943.1">
    <property type="nucleotide sequence ID" value="NZ_WSTB01000001.1"/>
</dbReference>
<organism evidence="1 2">
    <name type="scientific">Flavobacterium hydrocarbonoxydans</name>
    <dbReference type="NCBI Taxonomy" id="2683249"/>
    <lineage>
        <taxon>Bacteria</taxon>
        <taxon>Pseudomonadati</taxon>
        <taxon>Bacteroidota</taxon>
        <taxon>Flavobacteriia</taxon>
        <taxon>Flavobacteriales</taxon>
        <taxon>Flavobacteriaceae</taxon>
        <taxon>Flavobacterium</taxon>
    </lineage>
</organism>